<evidence type="ECO:0000256" key="2">
    <source>
        <dbReference type="ARBA" id="ARBA00023125"/>
    </source>
</evidence>
<dbReference type="InterPro" id="IPR050679">
    <property type="entry name" value="Bact_HTH_transcr_reg"/>
</dbReference>
<dbReference type="Proteomes" id="UP000241158">
    <property type="component" value="Unassembled WGS sequence"/>
</dbReference>
<dbReference type="InterPro" id="IPR028978">
    <property type="entry name" value="Chorismate_lyase_/UTRA_dom_sf"/>
</dbReference>
<dbReference type="InterPro" id="IPR011663">
    <property type="entry name" value="UTRA"/>
</dbReference>
<evidence type="ECO:0000259" key="4">
    <source>
        <dbReference type="PROSITE" id="PS50949"/>
    </source>
</evidence>
<dbReference type="PROSITE" id="PS50949">
    <property type="entry name" value="HTH_GNTR"/>
    <property type="match status" value="1"/>
</dbReference>
<dbReference type="GO" id="GO:0045892">
    <property type="term" value="P:negative regulation of DNA-templated transcription"/>
    <property type="evidence" value="ECO:0007669"/>
    <property type="project" value="TreeGrafter"/>
</dbReference>
<keyword evidence="2" id="KW-0238">DNA-binding</keyword>
<dbReference type="PANTHER" id="PTHR44846:SF1">
    <property type="entry name" value="MANNOSYL-D-GLYCERATE TRANSPORT_METABOLISM SYSTEM REPRESSOR MNGR-RELATED"/>
    <property type="match status" value="1"/>
</dbReference>
<evidence type="ECO:0000256" key="1">
    <source>
        <dbReference type="ARBA" id="ARBA00023015"/>
    </source>
</evidence>
<dbReference type="Pfam" id="PF00392">
    <property type="entry name" value="GntR"/>
    <property type="match status" value="1"/>
</dbReference>
<dbReference type="Pfam" id="PF07702">
    <property type="entry name" value="UTRA"/>
    <property type="match status" value="1"/>
</dbReference>
<feature type="domain" description="HTH gntR-type" evidence="4">
    <location>
        <begin position="64"/>
        <end position="132"/>
    </location>
</feature>
<keyword evidence="6" id="KW-1185">Reference proteome</keyword>
<dbReference type="SMART" id="SM00866">
    <property type="entry name" value="UTRA"/>
    <property type="match status" value="1"/>
</dbReference>
<dbReference type="GO" id="GO:0003677">
    <property type="term" value="F:DNA binding"/>
    <property type="evidence" value="ECO:0007669"/>
    <property type="project" value="UniProtKB-KW"/>
</dbReference>
<name>A0A2P7B0U4_9HYPH</name>
<dbReference type="PANTHER" id="PTHR44846">
    <property type="entry name" value="MANNOSYL-D-GLYCERATE TRANSPORT/METABOLISM SYSTEM REPRESSOR MNGR-RELATED"/>
    <property type="match status" value="1"/>
</dbReference>
<dbReference type="Gene3D" id="1.10.10.10">
    <property type="entry name" value="Winged helix-like DNA-binding domain superfamily/Winged helix DNA-binding domain"/>
    <property type="match status" value="1"/>
</dbReference>
<accession>A0A2P7B0U4</accession>
<proteinExistence type="predicted"/>
<dbReference type="CDD" id="cd07377">
    <property type="entry name" value="WHTH_GntR"/>
    <property type="match status" value="1"/>
</dbReference>
<sequence length="301" mass="33757">MLPIPCLPSIRWIALSDRQQRGWSSASKWNWILSNNQSTTIDKCHDVMLFDPMWYETDLTESRTPMWSQIAERLRRAIEDGTFRPGQTLPGEAELNRRFGVSRTTSRAALDFLETEGLISRKSGRGSIVIEPRVERPLNRLSSFSEDMRARGLNPSYRTISSQLTLARPSVASELKISPNSPVLEIERVLLADLSPMATSRTYLAPVAFERAGLPTIANLDEGSLYNWLQETAGVALTGGHERIEATIADTNLAQTLGLKRPAAILVCHRTSWTSAKQPVEYVVLHYRADRYSFQVGLARS</sequence>
<keyword evidence="3" id="KW-0804">Transcription</keyword>
<evidence type="ECO:0000313" key="6">
    <source>
        <dbReference type="Proteomes" id="UP000241158"/>
    </source>
</evidence>
<dbReference type="InterPro" id="IPR036388">
    <property type="entry name" value="WH-like_DNA-bd_sf"/>
</dbReference>
<dbReference type="InterPro" id="IPR036390">
    <property type="entry name" value="WH_DNA-bd_sf"/>
</dbReference>
<reference evidence="6" key="1">
    <citation type="submission" date="2017-11" db="EMBL/GenBank/DDBJ databases">
        <authorList>
            <person name="Kuznetsova I."/>
            <person name="Sazanova A."/>
            <person name="Chirak E."/>
            <person name="Safronova V."/>
            <person name="Willems A."/>
        </authorList>
    </citation>
    <scope>NUCLEOTIDE SEQUENCE [LARGE SCALE GENOMIC DNA]</scope>
    <source>
        <strain evidence="6">PEPV15</strain>
    </source>
</reference>
<dbReference type="AlphaFoldDB" id="A0A2P7B0U4"/>
<gene>
    <name evidence="5" type="ORF">CU100_05085</name>
</gene>
<protein>
    <submittedName>
        <fullName evidence="5">GntR family transcriptional regulator</fullName>
    </submittedName>
</protein>
<dbReference type="OrthoDB" id="9812645at2"/>
<dbReference type="SUPFAM" id="SSF46785">
    <property type="entry name" value="Winged helix' DNA-binding domain"/>
    <property type="match status" value="1"/>
</dbReference>
<dbReference type="SUPFAM" id="SSF64288">
    <property type="entry name" value="Chorismate lyase-like"/>
    <property type="match status" value="1"/>
</dbReference>
<evidence type="ECO:0000313" key="5">
    <source>
        <dbReference type="EMBL" id="PSH60088.1"/>
    </source>
</evidence>
<dbReference type="PRINTS" id="PR00035">
    <property type="entry name" value="HTHGNTR"/>
</dbReference>
<dbReference type="InterPro" id="IPR000524">
    <property type="entry name" value="Tscrpt_reg_HTH_GntR"/>
</dbReference>
<evidence type="ECO:0000256" key="3">
    <source>
        <dbReference type="ARBA" id="ARBA00023163"/>
    </source>
</evidence>
<dbReference type="EMBL" id="PGGN01000001">
    <property type="protein sequence ID" value="PSH60088.1"/>
    <property type="molecule type" value="Genomic_DNA"/>
</dbReference>
<dbReference type="SMART" id="SM00345">
    <property type="entry name" value="HTH_GNTR"/>
    <property type="match status" value="1"/>
</dbReference>
<organism evidence="5 6">
    <name type="scientific">Phyllobacterium endophyticum</name>
    <dbReference type="NCBI Taxonomy" id="1149773"/>
    <lineage>
        <taxon>Bacteria</taxon>
        <taxon>Pseudomonadati</taxon>
        <taxon>Pseudomonadota</taxon>
        <taxon>Alphaproteobacteria</taxon>
        <taxon>Hyphomicrobiales</taxon>
        <taxon>Phyllobacteriaceae</taxon>
        <taxon>Phyllobacterium</taxon>
    </lineage>
</organism>
<comment type="caution">
    <text evidence="5">The sequence shown here is derived from an EMBL/GenBank/DDBJ whole genome shotgun (WGS) entry which is preliminary data.</text>
</comment>
<dbReference type="Gene3D" id="3.40.1410.10">
    <property type="entry name" value="Chorismate lyase-like"/>
    <property type="match status" value="1"/>
</dbReference>
<dbReference type="GO" id="GO:0003700">
    <property type="term" value="F:DNA-binding transcription factor activity"/>
    <property type="evidence" value="ECO:0007669"/>
    <property type="project" value="InterPro"/>
</dbReference>
<keyword evidence="1" id="KW-0805">Transcription regulation</keyword>